<evidence type="ECO:0000313" key="1">
    <source>
        <dbReference type="EMBL" id="KAH3866556.1"/>
    </source>
</evidence>
<evidence type="ECO:0000313" key="2">
    <source>
        <dbReference type="Proteomes" id="UP000828390"/>
    </source>
</evidence>
<sequence>MPASRICSSAEYFSVSTILVLAVLNSSTSVESGSCSLLPFPCNPRLGNWDS</sequence>
<accession>A0A9D4LYY2</accession>
<dbReference type="AlphaFoldDB" id="A0A9D4LYY2"/>
<comment type="caution">
    <text evidence="1">The sequence shown here is derived from an EMBL/GenBank/DDBJ whole genome shotgun (WGS) entry which is preliminary data.</text>
</comment>
<keyword evidence="2" id="KW-1185">Reference proteome</keyword>
<organism evidence="1 2">
    <name type="scientific">Dreissena polymorpha</name>
    <name type="common">Zebra mussel</name>
    <name type="synonym">Mytilus polymorpha</name>
    <dbReference type="NCBI Taxonomy" id="45954"/>
    <lineage>
        <taxon>Eukaryota</taxon>
        <taxon>Metazoa</taxon>
        <taxon>Spiralia</taxon>
        <taxon>Lophotrochozoa</taxon>
        <taxon>Mollusca</taxon>
        <taxon>Bivalvia</taxon>
        <taxon>Autobranchia</taxon>
        <taxon>Heteroconchia</taxon>
        <taxon>Euheterodonta</taxon>
        <taxon>Imparidentia</taxon>
        <taxon>Neoheterodontei</taxon>
        <taxon>Myida</taxon>
        <taxon>Dreissenoidea</taxon>
        <taxon>Dreissenidae</taxon>
        <taxon>Dreissena</taxon>
    </lineage>
</organism>
<dbReference type="EMBL" id="JAIWYP010000002">
    <property type="protein sequence ID" value="KAH3866556.1"/>
    <property type="molecule type" value="Genomic_DNA"/>
</dbReference>
<reference evidence="1" key="1">
    <citation type="journal article" date="2019" name="bioRxiv">
        <title>The Genome of the Zebra Mussel, Dreissena polymorpha: A Resource for Invasive Species Research.</title>
        <authorList>
            <person name="McCartney M.A."/>
            <person name="Auch B."/>
            <person name="Kono T."/>
            <person name="Mallez S."/>
            <person name="Zhang Y."/>
            <person name="Obille A."/>
            <person name="Becker A."/>
            <person name="Abrahante J.E."/>
            <person name="Garbe J."/>
            <person name="Badalamenti J.P."/>
            <person name="Herman A."/>
            <person name="Mangelson H."/>
            <person name="Liachko I."/>
            <person name="Sullivan S."/>
            <person name="Sone E.D."/>
            <person name="Koren S."/>
            <person name="Silverstein K.A.T."/>
            <person name="Beckman K.B."/>
            <person name="Gohl D.M."/>
        </authorList>
    </citation>
    <scope>NUCLEOTIDE SEQUENCE</scope>
    <source>
        <strain evidence="1">Duluth1</strain>
        <tissue evidence="1">Whole animal</tissue>
    </source>
</reference>
<dbReference type="Proteomes" id="UP000828390">
    <property type="component" value="Unassembled WGS sequence"/>
</dbReference>
<name>A0A9D4LYY2_DREPO</name>
<reference evidence="1" key="2">
    <citation type="submission" date="2020-11" db="EMBL/GenBank/DDBJ databases">
        <authorList>
            <person name="McCartney M.A."/>
            <person name="Auch B."/>
            <person name="Kono T."/>
            <person name="Mallez S."/>
            <person name="Becker A."/>
            <person name="Gohl D.M."/>
            <person name="Silverstein K.A.T."/>
            <person name="Koren S."/>
            <person name="Bechman K.B."/>
            <person name="Herman A."/>
            <person name="Abrahante J.E."/>
            <person name="Garbe J."/>
        </authorList>
    </citation>
    <scope>NUCLEOTIDE SEQUENCE</scope>
    <source>
        <strain evidence="1">Duluth1</strain>
        <tissue evidence="1">Whole animal</tissue>
    </source>
</reference>
<gene>
    <name evidence="1" type="ORF">DPMN_029647</name>
</gene>
<proteinExistence type="predicted"/>
<protein>
    <submittedName>
        <fullName evidence="1">Uncharacterized protein</fullName>
    </submittedName>
</protein>